<sequence length="51" mass="5680">MALMRTSLLTRTSLLESIFGTNGSHENLFTRTSLLESIFGTNGSRENLFTN</sequence>
<dbReference type="EMBL" id="MN873693">
    <property type="protein sequence ID" value="QIN54648.1"/>
    <property type="molecule type" value="Genomic_DNA"/>
</dbReference>
<reference evidence="1" key="1">
    <citation type="submission" date="2019-12" db="EMBL/GenBank/DDBJ databases">
        <title>The DNA Methylation Landscape of Giant Viruses.</title>
        <authorList>
            <person name="Jeudy S."/>
            <person name="Rigou S."/>
            <person name="Alempic J.-M."/>
            <person name="Claverie J.-M."/>
            <person name="Abergel C."/>
            <person name="Legendre M."/>
        </authorList>
    </citation>
    <scope>NUCLEOTIDE SEQUENCE</scope>
    <source>
        <strain evidence="1">P4</strain>
    </source>
</reference>
<protein>
    <submittedName>
        <fullName evidence="1">Uncharacterized protein</fullName>
    </submittedName>
</protein>
<evidence type="ECO:0000313" key="1">
    <source>
        <dbReference type="EMBL" id="QIN54648.1"/>
    </source>
</evidence>
<organism evidence="1 2">
    <name type="scientific">Cedratvirus kamchatka</name>
    <dbReference type="NCBI Taxonomy" id="2716914"/>
    <lineage>
        <taxon>Viruses</taxon>
        <taxon>Pithoviruses</taxon>
        <taxon>Orthocedratvirinae</taxon>
        <taxon>Alphacedratvirus</taxon>
        <taxon>Alphacedratvirus rossiense</taxon>
    </lineage>
</organism>
<gene>
    <name evidence="1" type="primary">ck523</name>
</gene>
<name>A0A6G8MZF0_9VIRU</name>
<evidence type="ECO:0000313" key="2">
    <source>
        <dbReference type="Proteomes" id="UP001224087"/>
    </source>
</evidence>
<dbReference type="Proteomes" id="UP001224087">
    <property type="component" value="Segment"/>
</dbReference>
<proteinExistence type="predicted"/>
<keyword evidence="2" id="KW-1185">Reference proteome</keyword>
<accession>A0A6G8MZF0</accession>